<keyword evidence="2" id="KW-1185">Reference proteome</keyword>
<comment type="caution">
    <text evidence="1">The sequence shown here is derived from an EMBL/GenBank/DDBJ whole genome shotgun (WGS) entry which is preliminary data.</text>
</comment>
<proteinExistence type="predicted"/>
<evidence type="ECO:0000313" key="1">
    <source>
        <dbReference type="EMBL" id="KAL3507103.1"/>
    </source>
</evidence>
<organism evidence="1 2">
    <name type="scientific">Cinchona calisaya</name>
    <dbReference type="NCBI Taxonomy" id="153742"/>
    <lineage>
        <taxon>Eukaryota</taxon>
        <taxon>Viridiplantae</taxon>
        <taxon>Streptophyta</taxon>
        <taxon>Embryophyta</taxon>
        <taxon>Tracheophyta</taxon>
        <taxon>Spermatophyta</taxon>
        <taxon>Magnoliopsida</taxon>
        <taxon>eudicotyledons</taxon>
        <taxon>Gunneridae</taxon>
        <taxon>Pentapetalae</taxon>
        <taxon>asterids</taxon>
        <taxon>lamiids</taxon>
        <taxon>Gentianales</taxon>
        <taxon>Rubiaceae</taxon>
        <taxon>Cinchonoideae</taxon>
        <taxon>Cinchoneae</taxon>
        <taxon>Cinchona</taxon>
    </lineage>
</organism>
<reference evidence="1 2" key="1">
    <citation type="submission" date="2024-11" db="EMBL/GenBank/DDBJ databases">
        <title>A near-complete genome assembly of Cinchona calisaya.</title>
        <authorList>
            <person name="Lian D.C."/>
            <person name="Zhao X.W."/>
            <person name="Wei L."/>
        </authorList>
    </citation>
    <scope>NUCLEOTIDE SEQUENCE [LARGE SCALE GENOMIC DNA]</scope>
    <source>
        <tissue evidence="1">Nenye</tissue>
    </source>
</reference>
<name>A0ABD2YI90_9GENT</name>
<evidence type="ECO:0000313" key="2">
    <source>
        <dbReference type="Proteomes" id="UP001630127"/>
    </source>
</evidence>
<sequence>MVALQSWMEGHPAPVNWSFADAVAAKSQLIALKEISQYKSEQAVFFSVDDIQHLSLPFKFALICKLSKVWIYLVDLPVVFFYKIALFSISQLVCNPLKINKSTAIVNQPNVTRFCIECDSTKELPSRVWVGKVNASFWQSISYDDLHSYCDTCNKVGHLSVDCHLNSLPTVQQLQHEAPIQPQQ</sequence>
<dbReference type="EMBL" id="JBJUIK010000013">
    <property type="protein sequence ID" value="KAL3507103.1"/>
    <property type="molecule type" value="Genomic_DNA"/>
</dbReference>
<dbReference type="Proteomes" id="UP001630127">
    <property type="component" value="Unassembled WGS sequence"/>
</dbReference>
<dbReference type="AlphaFoldDB" id="A0ABD2YI90"/>
<dbReference type="InterPro" id="IPR040256">
    <property type="entry name" value="At4g02000-like"/>
</dbReference>
<evidence type="ECO:0008006" key="3">
    <source>
        <dbReference type="Google" id="ProtNLM"/>
    </source>
</evidence>
<protein>
    <recommendedName>
        <fullName evidence="3">CCHC-type domain-containing protein</fullName>
    </recommendedName>
</protein>
<gene>
    <name evidence="1" type="ORF">ACH5RR_032485</name>
</gene>
<accession>A0ABD2YI90</accession>
<dbReference type="PANTHER" id="PTHR31286">
    <property type="entry name" value="GLYCINE-RICH CELL WALL STRUCTURAL PROTEIN 1.8-LIKE"/>
    <property type="match status" value="1"/>
</dbReference>
<dbReference type="PANTHER" id="PTHR31286:SF180">
    <property type="entry name" value="OS10G0362600 PROTEIN"/>
    <property type="match status" value="1"/>
</dbReference>